<feature type="domain" description="Reverse transcriptase zinc-binding" evidence="1">
    <location>
        <begin position="56"/>
        <end position="131"/>
    </location>
</feature>
<keyword evidence="3" id="KW-1185">Reference proteome</keyword>
<gene>
    <name evidence="2" type="ORF">ISN44_As10g006640</name>
</gene>
<organism evidence="2 3">
    <name type="scientific">Arabidopsis suecica</name>
    <name type="common">Swedish thale-cress</name>
    <name type="synonym">Cardaminopsis suecica</name>
    <dbReference type="NCBI Taxonomy" id="45249"/>
    <lineage>
        <taxon>Eukaryota</taxon>
        <taxon>Viridiplantae</taxon>
        <taxon>Streptophyta</taxon>
        <taxon>Embryophyta</taxon>
        <taxon>Tracheophyta</taxon>
        <taxon>Spermatophyta</taxon>
        <taxon>Magnoliopsida</taxon>
        <taxon>eudicotyledons</taxon>
        <taxon>Gunneridae</taxon>
        <taxon>Pentapetalae</taxon>
        <taxon>rosids</taxon>
        <taxon>malvids</taxon>
        <taxon>Brassicales</taxon>
        <taxon>Brassicaceae</taxon>
        <taxon>Camelineae</taxon>
        <taxon>Arabidopsis</taxon>
    </lineage>
</organism>
<dbReference type="Pfam" id="PF13966">
    <property type="entry name" value="zf-RVT"/>
    <property type="match status" value="1"/>
</dbReference>
<dbReference type="OrthoDB" id="1108285at2759"/>
<reference evidence="2 3" key="1">
    <citation type="submission" date="2020-12" db="EMBL/GenBank/DDBJ databases">
        <title>Concerted genomic and epigenomic changes stabilize Arabidopsis allopolyploids.</title>
        <authorList>
            <person name="Chen Z."/>
        </authorList>
    </citation>
    <scope>NUCLEOTIDE SEQUENCE [LARGE SCALE GENOMIC DNA]</scope>
    <source>
        <strain evidence="2">As9502</strain>
        <tissue evidence="2">Leaf</tissue>
    </source>
</reference>
<keyword evidence="2" id="KW-0808">Transferase</keyword>
<accession>A0A8T1ZWH4</accession>
<evidence type="ECO:0000313" key="2">
    <source>
        <dbReference type="EMBL" id="KAG7563907.1"/>
    </source>
</evidence>
<sequence length="229" mass="26316">MRMDGLSLMLEQSDKFFSTLSSLPLPCLLQMIHRFGLLMVFLPGISLQKLCGIKLARISNPTKFWAPLVWHKAAIPRHAITSWLFILNRNPTLDRLSTWGFDVELDCLLCGLAHETRNHLFFTCAFSAEVWKLITQRLQISSSPLLWDQILLWLPTTSVSKHKKLALLQGWQGAIYELWKERNRRFHDGLSLSPITVTRLIISTMENKCNAMIQLGLKRGSSILKCWIT</sequence>
<dbReference type="PANTHER" id="PTHR33116:SF80">
    <property type="entry name" value="REVERSE TRANSCRIPTASE ZINC-BINDING DOMAIN-CONTAINING PROTEIN"/>
    <property type="match status" value="1"/>
</dbReference>
<dbReference type="PANTHER" id="PTHR33116">
    <property type="entry name" value="REVERSE TRANSCRIPTASE ZINC-BINDING DOMAIN-CONTAINING PROTEIN-RELATED-RELATED"/>
    <property type="match status" value="1"/>
</dbReference>
<name>A0A8T1ZWH4_ARASU</name>
<dbReference type="AlphaFoldDB" id="A0A8T1ZWH4"/>
<dbReference type="Proteomes" id="UP000694251">
    <property type="component" value="Chromosome 10"/>
</dbReference>
<keyword evidence="2" id="KW-0695">RNA-directed DNA polymerase</keyword>
<comment type="caution">
    <text evidence="2">The sequence shown here is derived from an EMBL/GenBank/DDBJ whole genome shotgun (WGS) entry which is preliminary data.</text>
</comment>
<keyword evidence="2" id="KW-0548">Nucleotidyltransferase</keyword>
<protein>
    <submittedName>
        <fullName evidence="2">Reverse transcriptase zinc-binding domain</fullName>
    </submittedName>
</protein>
<evidence type="ECO:0000313" key="3">
    <source>
        <dbReference type="Proteomes" id="UP000694251"/>
    </source>
</evidence>
<evidence type="ECO:0000259" key="1">
    <source>
        <dbReference type="Pfam" id="PF13966"/>
    </source>
</evidence>
<dbReference type="EMBL" id="JAEFBJ010000010">
    <property type="protein sequence ID" value="KAG7563907.1"/>
    <property type="molecule type" value="Genomic_DNA"/>
</dbReference>
<dbReference type="GO" id="GO:0003964">
    <property type="term" value="F:RNA-directed DNA polymerase activity"/>
    <property type="evidence" value="ECO:0007669"/>
    <property type="project" value="UniProtKB-KW"/>
</dbReference>
<proteinExistence type="predicted"/>
<dbReference type="InterPro" id="IPR026960">
    <property type="entry name" value="RVT-Znf"/>
</dbReference>